<dbReference type="GO" id="GO:0140284">
    <property type="term" value="C:endoplasmic reticulum-endosome membrane contact site"/>
    <property type="evidence" value="ECO:0007669"/>
    <property type="project" value="TreeGrafter"/>
</dbReference>
<proteinExistence type="predicted"/>
<evidence type="ECO:0000259" key="1">
    <source>
        <dbReference type="PROSITE" id="PS50191"/>
    </source>
</evidence>
<feature type="domain" description="CRAL-TRIO" evidence="1">
    <location>
        <begin position="85"/>
        <end position="241"/>
    </location>
</feature>
<gene>
    <name evidence="3" type="ORF">OXX778_LOCUS3499</name>
</gene>
<dbReference type="OrthoDB" id="75724at2759"/>
<dbReference type="Gene3D" id="3.40.525.10">
    <property type="entry name" value="CRAL-TRIO lipid binding domain"/>
    <property type="match status" value="1"/>
</dbReference>
<evidence type="ECO:0008006" key="5">
    <source>
        <dbReference type="Google" id="ProtNLM"/>
    </source>
</evidence>
<dbReference type="SUPFAM" id="SSF49354">
    <property type="entry name" value="PapD-like"/>
    <property type="match status" value="1"/>
</dbReference>
<dbReference type="EMBL" id="CAJNOC010000311">
    <property type="protein sequence ID" value="CAF0743056.1"/>
    <property type="molecule type" value="Genomic_DNA"/>
</dbReference>
<comment type="caution">
    <text evidence="3">The sequence shown here is derived from an EMBL/GenBank/DDBJ whole genome shotgun (WGS) entry which is preliminary data.</text>
</comment>
<accession>A0A813NZG4</accession>
<dbReference type="PANTHER" id="PTHR46384">
    <property type="entry name" value="MOTILE SPERM DOMAIN-CONTAINING PROTEIN 2"/>
    <property type="match status" value="1"/>
</dbReference>
<dbReference type="CDD" id="cd00170">
    <property type="entry name" value="SEC14"/>
    <property type="match status" value="1"/>
</dbReference>
<dbReference type="SUPFAM" id="SSF52087">
    <property type="entry name" value="CRAL/TRIO domain"/>
    <property type="match status" value="1"/>
</dbReference>
<feature type="domain" description="MSP" evidence="2">
    <location>
        <begin position="333"/>
        <end position="453"/>
    </location>
</feature>
<sequence>MSFATAPDSVFGQIRNNFLNKYKSNIEKGVYHPKDIDRIKADSNWLRAFYKHSLMNSDRTVDMVNDVLKWRKDFNCNELLTPGKLPVPEELFKKGALFKRNEDLQCNPLLHFVVKTHKKDQYPHEQVCRFIAFFFEKNYKFNIDDPVVLLLDMSDAGYSNLDMDMIKFIVNCLKTYYPGLIDYMIVYQMPFIFNAAWKIIKNWLPPEAIKLIKFVDKKSIKELVHETQLSVHMGGTDTYKYTYIRDEHVVKAQIEAFQSVSEFEQYKSIEPSIQVHESIKEEVVEDNSIKIESSSKEITETSSMKSKRHSKMGAILAKNAIIPNELNTFNSSLLSICPGDELTFNIDDGKTDIIQYIKLINNTEFNLAYKIKITSPDKFRVKPGTGLISGSGTAQIMVNFLKEYQTSNSNQRDKFLILWTQVDEKMQTNELNEFWKQVSQKKSNINEHKVKCIVLRPNETKANDSSFVEQSVISEEVSSKANKILGDQVVVVQRKNTTATKTESVEFTGLTVEDKNYINLKLYNLDKNVNEVLANQQKILKNSSLLLNIAYFLVLLNIIQILFQSNLFTQVIEPYIDFVLFQKKQ</sequence>
<name>A0A813NZG4_9BILA</name>
<keyword evidence="4" id="KW-1185">Reference proteome</keyword>
<evidence type="ECO:0000313" key="3">
    <source>
        <dbReference type="EMBL" id="CAF0743056.1"/>
    </source>
</evidence>
<evidence type="ECO:0000259" key="2">
    <source>
        <dbReference type="PROSITE" id="PS50202"/>
    </source>
</evidence>
<reference evidence="3" key="1">
    <citation type="submission" date="2021-02" db="EMBL/GenBank/DDBJ databases">
        <authorList>
            <person name="Nowell W R."/>
        </authorList>
    </citation>
    <scope>NUCLEOTIDE SEQUENCE</scope>
    <source>
        <strain evidence="3">Ploen Becks lab</strain>
    </source>
</reference>
<dbReference type="Gene3D" id="2.60.40.10">
    <property type="entry name" value="Immunoglobulins"/>
    <property type="match status" value="1"/>
</dbReference>
<dbReference type="Proteomes" id="UP000663879">
    <property type="component" value="Unassembled WGS sequence"/>
</dbReference>
<dbReference type="PROSITE" id="PS50191">
    <property type="entry name" value="CRAL_TRIO"/>
    <property type="match status" value="1"/>
</dbReference>
<dbReference type="PROSITE" id="PS50202">
    <property type="entry name" value="MSP"/>
    <property type="match status" value="1"/>
</dbReference>
<dbReference type="InterPro" id="IPR008962">
    <property type="entry name" value="PapD-like_sf"/>
</dbReference>
<dbReference type="SMART" id="SM00516">
    <property type="entry name" value="SEC14"/>
    <property type="match status" value="1"/>
</dbReference>
<dbReference type="InterPro" id="IPR053012">
    <property type="entry name" value="ER-organelle_contact"/>
</dbReference>
<dbReference type="Pfam" id="PF00635">
    <property type="entry name" value="Motile_Sperm"/>
    <property type="match status" value="1"/>
</dbReference>
<dbReference type="InterPro" id="IPR001251">
    <property type="entry name" value="CRAL-TRIO_dom"/>
</dbReference>
<dbReference type="AlphaFoldDB" id="A0A813NZG4"/>
<dbReference type="InterPro" id="IPR000535">
    <property type="entry name" value="MSP_dom"/>
</dbReference>
<dbReference type="PANTHER" id="PTHR46384:SF1">
    <property type="entry name" value="MOTILE SPERM DOMAIN-CONTAINING PROTEIN 2"/>
    <property type="match status" value="1"/>
</dbReference>
<evidence type="ECO:0000313" key="4">
    <source>
        <dbReference type="Proteomes" id="UP000663879"/>
    </source>
</evidence>
<dbReference type="GO" id="GO:0012505">
    <property type="term" value="C:endomembrane system"/>
    <property type="evidence" value="ECO:0007669"/>
    <property type="project" value="TreeGrafter"/>
</dbReference>
<dbReference type="InterPro" id="IPR036865">
    <property type="entry name" value="CRAL-TRIO_dom_sf"/>
</dbReference>
<organism evidence="3 4">
    <name type="scientific">Brachionus calyciflorus</name>
    <dbReference type="NCBI Taxonomy" id="104777"/>
    <lineage>
        <taxon>Eukaryota</taxon>
        <taxon>Metazoa</taxon>
        <taxon>Spiralia</taxon>
        <taxon>Gnathifera</taxon>
        <taxon>Rotifera</taxon>
        <taxon>Eurotatoria</taxon>
        <taxon>Monogononta</taxon>
        <taxon>Pseudotrocha</taxon>
        <taxon>Ploima</taxon>
        <taxon>Brachionidae</taxon>
        <taxon>Brachionus</taxon>
    </lineage>
</organism>
<protein>
    <recommendedName>
        <fullName evidence="5">Motile sperm domain-containing protein 2</fullName>
    </recommendedName>
</protein>
<dbReference type="Pfam" id="PF00650">
    <property type="entry name" value="CRAL_TRIO"/>
    <property type="match status" value="1"/>
</dbReference>
<dbReference type="InterPro" id="IPR013783">
    <property type="entry name" value="Ig-like_fold"/>
</dbReference>